<proteinExistence type="inferred from homology"/>
<dbReference type="Gene3D" id="2.40.30.10">
    <property type="entry name" value="Translation factors"/>
    <property type="match status" value="1"/>
</dbReference>
<keyword evidence="1 10" id="KW-0963">Cytoplasm</keyword>
<organism evidence="13 14">
    <name type="scientific">Syntrophotalea acetylenivorans</name>
    <dbReference type="NCBI Taxonomy" id="1842532"/>
    <lineage>
        <taxon>Bacteria</taxon>
        <taxon>Pseudomonadati</taxon>
        <taxon>Thermodesulfobacteriota</taxon>
        <taxon>Desulfuromonadia</taxon>
        <taxon>Desulfuromonadales</taxon>
        <taxon>Syntrophotaleaceae</taxon>
        <taxon>Syntrophotalea</taxon>
    </lineage>
</organism>
<dbReference type="Pfam" id="PF03054">
    <property type="entry name" value="tRNA_Me_trans"/>
    <property type="match status" value="1"/>
</dbReference>
<evidence type="ECO:0000256" key="1">
    <source>
        <dbReference type="ARBA" id="ARBA00022490"/>
    </source>
</evidence>
<comment type="similarity">
    <text evidence="10">Belongs to the MnmA/TRMU family.</text>
</comment>
<dbReference type="FunFam" id="3.40.50.620:FF:000115">
    <property type="entry name" value="tRNA-specific 2-thiouridylase MnmA"/>
    <property type="match status" value="1"/>
</dbReference>
<feature type="domain" description="tRNA-specific 2-thiouridylase MnmA-like C-terminal" evidence="11">
    <location>
        <begin position="279"/>
        <end position="353"/>
    </location>
</feature>
<keyword evidence="3 10" id="KW-0808">Transferase</keyword>
<evidence type="ECO:0000256" key="10">
    <source>
        <dbReference type="HAMAP-Rule" id="MF_00144"/>
    </source>
</evidence>
<dbReference type="InterPro" id="IPR046884">
    <property type="entry name" value="MnmA-like_central"/>
</dbReference>
<dbReference type="NCBIfam" id="NF001138">
    <property type="entry name" value="PRK00143.1"/>
    <property type="match status" value="1"/>
</dbReference>
<keyword evidence="6 10" id="KW-0067">ATP-binding</keyword>
<evidence type="ECO:0000259" key="12">
    <source>
        <dbReference type="Pfam" id="PF20259"/>
    </source>
</evidence>
<protein>
    <recommendedName>
        <fullName evidence="10">tRNA-specific 2-thiouridylase MnmA</fullName>
        <ecNumber evidence="10">2.8.1.13</ecNumber>
    </recommendedName>
</protein>
<dbReference type="GO" id="GO:0005524">
    <property type="term" value="F:ATP binding"/>
    <property type="evidence" value="ECO:0007669"/>
    <property type="project" value="UniProtKB-KW"/>
</dbReference>
<keyword evidence="2 10" id="KW-0820">tRNA-binding</keyword>
<gene>
    <name evidence="10" type="primary">mnmA</name>
    <name evidence="13" type="ORF">A7E78_04130</name>
</gene>
<dbReference type="AlphaFoldDB" id="A0A1L3GME0"/>
<feature type="binding site" evidence="10">
    <location>
        <position position="46"/>
    </location>
    <ligand>
        <name>ATP</name>
        <dbReference type="ChEBI" id="CHEBI:30616"/>
    </ligand>
</feature>
<dbReference type="NCBIfam" id="TIGR00420">
    <property type="entry name" value="trmU"/>
    <property type="match status" value="1"/>
</dbReference>
<evidence type="ECO:0000256" key="2">
    <source>
        <dbReference type="ARBA" id="ARBA00022555"/>
    </source>
</evidence>
<keyword evidence="8" id="KW-1015">Disulfide bond</keyword>
<evidence type="ECO:0000313" key="14">
    <source>
        <dbReference type="Proteomes" id="UP000182517"/>
    </source>
</evidence>
<accession>A0A1L3GME0</accession>
<comment type="catalytic activity">
    <reaction evidence="9 10">
        <text>S-sulfanyl-L-cysteinyl-[protein] + uridine(34) in tRNA + AH2 + ATP = 2-thiouridine(34) in tRNA + L-cysteinyl-[protein] + A + AMP + diphosphate + H(+)</text>
        <dbReference type="Rhea" id="RHEA:47032"/>
        <dbReference type="Rhea" id="RHEA-COMP:10131"/>
        <dbReference type="Rhea" id="RHEA-COMP:11726"/>
        <dbReference type="Rhea" id="RHEA-COMP:11727"/>
        <dbReference type="Rhea" id="RHEA-COMP:11728"/>
        <dbReference type="ChEBI" id="CHEBI:13193"/>
        <dbReference type="ChEBI" id="CHEBI:15378"/>
        <dbReference type="ChEBI" id="CHEBI:17499"/>
        <dbReference type="ChEBI" id="CHEBI:29950"/>
        <dbReference type="ChEBI" id="CHEBI:30616"/>
        <dbReference type="ChEBI" id="CHEBI:33019"/>
        <dbReference type="ChEBI" id="CHEBI:61963"/>
        <dbReference type="ChEBI" id="CHEBI:65315"/>
        <dbReference type="ChEBI" id="CHEBI:87170"/>
        <dbReference type="ChEBI" id="CHEBI:456215"/>
        <dbReference type="EC" id="2.8.1.13"/>
    </reaction>
</comment>
<feature type="active site" description="Nucleophile" evidence="10">
    <location>
        <position position="103"/>
    </location>
</feature>
<dbReference type="InterPro" id="IPR023382">
    <property type="entry name" value="MnmA-like_central_sf"/>
</dbReference>
<comment type="function">
    <text evidence="10">Catalyzes the 2-thiolation of uridine at the wobble position (U34) of tRNA, leading to the formation of s(2)U34.</text>
</comment>
<keyword evidence="5 10" id="KW-0547">Nucleotide-binding</keyword>
<evidence type="ECO:0000256" key="5">
    <source>
        <dbReference type="ARBA" id="ARBA00022741"/>
    </source>
</evidence>
<feature type="domain" description="tRNA-specific 2-thiouridylase MnmA-like central" evidence="12">
    <location>
        <begin position="213"/>
        <end position="272"/>
    </location>
</feature>
<name>A0A1L3GME0_9BACT</name>
<evidence type="ECO:0000256" key="3">
    <source>
        <dbReference type="ARBA" id="ARBA00022679"/>
    </source>
</evidence>
<dbReference type="SUPFAM" id="SSF52402">
    <property type="entry name" value="Adenine nucleotide alpha hydrolases-like"/>
    <property type="match status" value="1"/>
</dbReference>
<dbReference type="GO" id="GO:0005737">
    <property type="term" value="C:cytoplasm"/>
    <property type="evidence" value="ECO:0007669"/>
    <property type="project" value="UniProtKB-SubCell"/>
</dbReference>
<feature type="region of interest" description="Interaction with tRNA" evidence="10">
    <location>
        <begin position="304"/>
        <end position="305"/>
    </location>
</feature>
<dbReference type="CDD" id="cd01998">
    <property type="entry name" value="MnmA_TRMU-like"/>
    <property type="match status" value="1"/>
</dbReference>
<dbReference type="PANTHER" id="PTHR11933">
    <property type="entry name" value="TRNA 5-METHYLAMINOMETHYL-2-THIOURIDYLATE -METHYLTRANSFERASE"/>
    <property type="match status" value="1"/>
</dbReference>
<dbReference type="PANTHER" id="PTHR11933:SF5">
    <property type="entry name" value="MITOCHONDRIAL TRNA-SPECIFIC 2-THIOURIDYLASE 1"/>
    <property type="match status" value="1"/>
</dbReference>
<dbReference type="EMBL" id="CP015519">
    <property type="protein sequence ID" value="APG27094.1"/>
    <property type="molecule type" value="Genomic_DNA"/>
</dbReference>
<evidence type="ECO:0000256" key="8">
    <source>
        <dbReference type="ARBA" id="ARBA00023157"/>
    </source>
</evidence>
<dbReference type="Pfam" id="PF20258">
    <property type="entry name" value="tRNA_Me_trans_C"/>
    <property type="match status" value="1"/>
</dbReference>
<dbReference type="GO" id="GO:0002143">
    <property type="term" value="P:tRNA wobble position uridine thiolation"/>
    <property type="evidence" value="ECO:0007669"/>
    <property type="project" value="TreeGrafter"/>
</dbReference>
<comment type="caution">
    <text evidence="10">Lacks conserved residue(s) required for the propagation of feature annotation.</text>
</comment>
<keyword evidence="14" id="KW-1185">Reference proteome</keyword>
<keyword evidence="4 10" id="KW-0819">tRNA processing</keyword>
<dbReference type="Gene3D" id="2.30.30.280">
    <property type="entry name" value="Adenine nucleotide alpha hydrolases-like domains"/>
    <property type="match status" value="1"/>
</dbReference>
<feature type="binding site" evidence="10">
    <location>
        <position position="127"/>
    </location>
    <ligand>
        <name>ATP</name>
        <dbReference type="ChEBI" id="CHEBI:30616"/>
    </ligand>
</feature>
<dbReference type="Pfam" id="PF20259">
    <property type="entry name" value="tRNA_Me_trans_M"/>
    <property type="match status" value="1"/>
</dbReference>
<dbReference type="EC" id="2.8.1.13" evidence="10"/>
<dbReference type="Gene3D" id="3.40.50.620">
    <property type="entry name" value="HUPs"/>
    <property type="match status" value="1"/>
</dbReference>
<evidence type="ECO:0000313" key="13">
    <source>
        <dbReference type="EMBL" id="APG27094.1"/>
    </source>
</evidence>
<dbReference type="InterPro" id="IPR014729">
    <property type="entry name" value="Rossmann-like_a/b/a_fold"/>
</dbReference>
<reference evidence="13 14" key="1">
    <citation type="journal article" date="2017" name="Genome Announc.">
        <title>Complete Genome Sequences of Two Acetylene-Fermenting Pelobacter acetylenicus Strains.</title>
        <authorList>
            <person name="Sutton J.M."/>
            <person name="Baesman S.M."/>
            <person name="Fierst J.L."/>
            <person name="Poret-Peterson A.T."/>
            <person name="Oremland R.S."/>
            <person name="Dunlap D.S."/>
            <person name="Akob D.M."/>
        </authorList>
    </citation>
    <scope>NUCLEOTIDE SEQUENCE [LARGE SCALE GENOMIC DNA]</scope>
    <source>
        <strain evidence="13 14">SFB93</strain>
    </source>
</reference>
<dbReference type="FunFam" id="2.40.30.10:FF:000023">
    <property type="entry name" value="tRNA-specific 2-thiouridylase MnmA"/>
    <property type="match status" value="1"/>
</dbReference>
<feature type="site" description="Interaction with tRNA" evidence="10">
    <location>
        <position position="128"/>
    </location>
</feature>
<evidence type="ECO:0000256" key="6">
    <source>
        <dbReference type="ARBA" id="ARBA00022840"/>
    </source>
</evidence>
<feature type="site" description="Interaction with tRNA" evidence="10">
    <location>
        <position position="337"/>
    </location>
</feature>
<dbReference type="Proteomes" id="UP000182517">
    <property type="component" value="Chromosome"/>
</dbReference>
<dbReference type="GO" id="GO:0103016">
    <property type="term" value="F:tRNA-uridine 2-sulfurtransferase activity"/>
    <property type="evidence" value="ECO:0007669"/>
    <property type="project" value="UniProtKB-EC"/>
</dbReference>
<keyword evidence="7 10" id="KW-0694">RNA-binding</keyword>
<feature type="region of interest" description="Interaction with tRNA" evidence="10">
    <location>
        <begin position="149"/>
        <end position="151"/>
    </location>
</feature>
<evidence type="ECO:0000259" key="11">
    <source>
        <dbReference type="Pfam" id="PF20258"/>
    </source>
</evidence>
<evidence type="ECO:0000256" key="4">
    <source>
        <dbReference type="ARBA" id="ARBA00022694"/>
    </source>
</evidence>
<feature type="active site" description="Cysteine persulfide intermediate" evidence="10">
    <location>
        <position position="199"/>
    </location>
</feature>
<sequence>MSFCECSKRIVMEKKRIMVAMSGGVDSSVTAALLQQQGHEVQGMTMRVWDGPVDVATDARRVADQLGIPFHLVDLREEFQQRVVKPFCSEYMQGRTPNPCVLCNQAFKFRLLLEQAQTLGADQLATGHYVRVLERDGRYLLAKGHSVHKDQSYFLFTLTQEQLSRVRFPLGEMNKDQVRAKAVELGLSVAGKSDSQDICFIPDADYVGFLEGQCGSADRSGQIVHVDGQVLGRHEGIYRYTIGQRRGLGLAWTEPLFVVRIDAAQRQVVVGERHHLDVSELIATDCNWIMAEPSEPLRCRVRIRYRHREASATVTVLGEGRCRVVFDEPEKGITPGQAAVFYEEDLVLGGGWIA</sequence>
<dbReference type="GO" id="GO:0000049">
    <property type="term" value="F:tRNA binding"/>
    <property type="evidence" value="ECO:0007669"/>
    <property type="project" value="UniProtKB-KW"/>
</dbReference>
<dbReference type="InterPro" id="IPR046885">
    <property type="entry name" value="MnmA-like_C"/>
</dbReference>
<dbReference type="InterPro" id="IPR004506">
    <property type="entry name" value="MnmA-like"/>
</dbReference>
<evidence type="ECO:0000256" key="9">
    <source>
        <dbReference type="ARBA" id="ARBA00051542"/>
    </source>
</evidence>
<dbReference type="FunFam" id="2.30.30.280:FF:000001">
    <property type="entry name" value="tRNA-specific 2-thiouridylase MnmA"/>
    <property type="match status" value="1"/>
</dbReference>
<dbReference type="HAMAP" id="MF_00144">
    <property type="entry name" value="tRNA_thiouridyl_MnmA"/>
    <property type="match status" value="1"/>
</dbReference>
<comment type="subcellular location">
    <subcellularLocation>
        <location evidence="10">Cytoplasm</location>
    </subcellularLocation>
</comment>
<dbReference type="STRING" id="1842532.A7E78_04130"/>
<dbReference type="KEGG" id="pef:A7E78_04130"/>
<feature type="binding site" evidence="10">
    <location>
        <begin position="20"/>
        <end position="27"/>
    </location>
    <ligand>
        <name>ATP</name>
        <dbReference type="ChEBI" id="CHEBI:30616"/>
    </ligand>
</feature>
<evidence type="ECO:0000256" key="7">
    <source>
        <dbReference type="ARBA" id="ARBA00022884"/>
    </source>
</evidence>